<evidence type="ECO:0000256" key="1">
    <source>
        <dbReference type="SAM" id="SignalP"/>
    </source>
</evidence>
<dbReference type="Proteomes" id="UP001220256">
    <property type="component" value="Unassembled WGS sequence"/>
</dbReference>
<organism evidence="2 3">
    <name type="scientific">Penicillium chrysogenum</name>
    <name type="common">Penicillium notatum</name>
    <dbReference type="NCBI Taxonomy" id="5076"/>
    <lineage>
        <taxon>Eukaryota</taxon>
        <taxon>Fungi</taxon>
        <taxon>Dikarya</taxon>
        <taxon>Ascomycota</taxon>
        <taxon>Pezizomycotina</taxon>
        <taxon>Eurotiomycetes</taxon>
        <taxon>Eurotiomycetidae</taxon>
        <taxon>Eurotiales</taxon>
        <taxon>Aspergillaceae</taxon>
        <taxon>Penicillium</taxon>
        <taxon>Penicillium chrysogenum species complex</taxon>
    </lineage>
</organism>
<name>A0ABQ8W330_PENCH</name>
<comment type="caution">
    <text evidence="2">The sequence shown here is derived from an EMBL/GenBank/DDBJ whole genome shotgun (WGS) entry which is preliminary data.</text>
</comment>
<reference evidence="2 3" key="1">
    <citation type="journal article" date="2023" name="IMA Fungus">
        <title>Comparative genomic study of the Penicillium genus elucidates a diverse pangenome and 15 lateral gene transfer events.</title>
        <authorList>
            <person name="Petersen C."/>
            <person name="Sorensen T."/>
            <person name="Nielsen M.R."/>
            <person name="Sondergaard T.E."/>
            <person name="Sorensen J.L."/>
            <person name="Fitzpatrick D.A."/>
            <person name="Frisvad J.C."/>
            <person name="Nielsen K.L."/>
        </authorList>
    </citation>
    <scope>NUCLEOTIDE SEQUENCE [LARGE SCALE GENOMIC DNA]</scope>
    <source>
        <strain evidence="2 3">IBT 3361</strain>
    </source>
</reference>
<accession>A0ABQ8W330</accession>
<proteinExistence type="predicted"/>
<feature type="chain" id="PRO_5047362408" evidence="1">
    <location>
        <begin position="20"/>
        <end position="64"/>
    </location>
</feature>
<evidence type="ECO:0000313" key="3">
    <source>
        <dbReference type="Proteomes" id="UP001220256"/>
    </source>
</evidence>
<evidence type="ECO:0000313" key="2">
    <source>
        <dbReference type="EMBL" id="KAJ5255098.1"/>
    </source>
</evidence>
<gene>
    <name evidence="2" type="ORF">N7505_010249</name>
</gene>
<keyword evidence="3" id="KW-1185">Reference proteome</keyword>
<feature type="signal peptide" evidence="1">
    <location>
        <begin position="1"/>
        <end position="19"/>
    </location>
</feature>
<protein>
    <submittedName>
        <fullName evidence="2">Uncharacterized protein</fullName>
    </submittedName>
</protein>
<dbReference type="EMBL" id="JAPVEB010000010">
    <property type="protein sequence ID" value="KAJ5255098.1"/>
    <property type="molecule type" value="Genomic_DNA"/>
</dbReference>
<keyword evidence="1" id="KW-0732">Signal</keyword>
<sequence length="64" mass="6550">MSSPSISSALLVAASVTMAFLVIRDPQGRAANTLSALLRLDGYSWDLLLSLLFSGSSSASGGMS</sequence>